<dbReference type="Proteomes" id="UP000694864">
    <property type="component" value="Chromosome 13"/>
</dbReference>
<dbReference type="GeneID" id="104735045"/>
<gene>
    <name evidence="2" type="primary">LOC104735045</name>
</gene>
<reference evidence="2" key="2">
    <citation type="submission" date="2025-08" db="UniProtKB">
        <authorList>
            <consortium name="RefSeq"/>
        </authorList>
    </citation>
    <scope>IDENTIFICATION</scope>
    <source>
        <tissue evidence="2">Leaf</tissue>
    </source>
</reference>
<organism evidence="1 2">
    <name type="scientific">Camelina sativa</name>
    <name type="common">False flax</name>
    <name type="synonym">Myagrum sativum</name>
    <dbReference type="NCBI Taxonomy" id="90675"/>
    <lineage>
        <taxon>Eukaryota</taxon>
        <taxon>Viridiplantae</taxon>
        <taxon>Streptophyta</taxon>
        <taxon>Embryophyta</taxon>
        <taxon>Tracheophyta</taxon>
        <taxon>Spermatophyta</taxon>
        <taxon>Magnoliopsida</taxon>
        <taxon>eudicotyledons</taxon>
        <taxon>Gunneridae</taxon>
        <taxon>Pentapetalae</taxon>
        <taxon>rosids</taxon>
        <taxon>malvids</taxon>
        <taxon>Brassicales</taxon>
        <taxon>Brassicaceae</taxon>
        <taxon>Camelineae</taxon>
        <taxon>Camelina</taxon>
    </lineage>
</organism>
<keyword evidence="1" id="KW-1185">Reference proteome</keyword>
<protein>
    <submittedName>
        <fullName evidence="2">Uncharacterized protein LOC104735045</fullName>
    </submittedName>
</protein>
<evidence type="ECO:0000313" key="2">
    <source>
        <dbReference type="RefSeq" id="XP_019089928.1"/>
    </source>
</evidence>
<sequence length="241" mass="27302">MAALSSHLFFALPSMRLHTPSPAAPNRNRVRVLAKSCPENQIFDSHSSSEATNKTQISGPFLSKSLDEAKPVKTSSAEFQKSYVKRSVMDIVDPYTSQKHQDVVAMVGLDAMKRANSTLEDFFRSYSLFHRLDINEPQSIFRYLLVLSFTESYIYQIDVLNEKMIASIDGGNVESRVLFEADPLKPLEDLLEREGLLTQRIQQEFKSGEEYWALERKICHALSNKDKVSASVYIVVKQCDA</sequence>
<dbReference type="PANTHER" id="PTHR35754">
    <property type="entry name" value="ATP SYNTHASE SUBUNIT B"/>
    <property type="match status" value="1"/>
</dbReference>
<name>A0ABM1QT40_CAMSA</name>
<dbReference type="PANTHER" id="PTHR35754:SF2">
    <property type="entry name" value="ATP SYNTHASE SUBUNIT B"/>
    <property type="match status" value="1"/>
</dbReference>
<proteinExistence type="predicted"/>
<dbReference type="RefSeq" id="XP_019089928.1">
    <property type="nucleotide sequence ID" value="XM_019234383.1"/>
</dbReference>
<accession>A0ABM1QT40</accession>
<evidence type="ECO:0000313" key="1">
    <source>
        <dbReference type="Proteomes" id="UP000694864"/>
    </source>
</evidence>
<reference evidence="1" key="1">
    <citation type="journal article" date="2014" name="Nat. Commun.">
        <title>The emerging biofuel crop Camelina sativa retains a highly undifferentiated hexaploid genome structure.</title>
        <authorList>
            <person name="Kagale S."/>
            <person name="Koh C."/>
            <person name="Nixon J."/>
            <person name="Bollina V."/>
            <person name="Clarke W.E."/>
            <person name="Tuteja R."/>
            <person name="Spillane C."/>
            <person name="Robinson S.J."/>
            <person name="Links M.G."/>
            <person name="Clarke C."/>
            <person name="Higgins E.E."/>
            <person name="Huebert T."/>
            <person name="Sharpe A.G."/>
            <person name="Parkin I.A."/>
        </authorList>
    </citation>
    <scope>NUCLEOTIDE SEQUENCE [LARGE SCALE GENOMIC DNA]</scope>
    <source>
        <strain evidence="1">cv. DH55</strain>
    </source>
</reference>